<gene>
    <name evidence="5" type="ORF">AUK15_02360</name>
</gene>
<dbReference type="Gene3D" id="3.40.50.880">
    <property type="match status" value="1"/>
</dbReference>
<proteinExistence type="inferred from homology"/>
<evidence type="ECO:0000256" key="1">
    <source>
        <dbReference type="ARBA" id="ARBA00006534"/>
    </source>
</evidence>
<evidence type="ECO:0000256" key="4">
    <source>
        <dbReference type="ARBA" id="ARBA00022825"/>
    </source>
</evidence>
<evidence type="ECO:0000313" key="6">
    <source>
        <dbReference type="Proteomes" id="UP000182059"/>
    </source>
</evidence>
<evidence type="ECO:0000256" key="2">
    <source>
        <dbReference type="ARBA" id="ARBA00022670"/>
    </source>
</evidence>
<organism evidence="5 6">
    <name type="scientific">Candidatus Nomurabacteria bacterium CG2_30_43_9</name>
    <dbReference type="NCBI Taxonomy" id="1805283"/>
    <lineage>
        <taxon>Bacteria</taxon>
        <taxon>Candidatus Nomuraibacteriota</taxon>
    </lineage>
</organism>
<dbReference type="GO" id="GO:0008236">
    <property type="term" value="F:serine-type peptidase activity"/>
    <property type="evidence" value="ECO:0007669"/>
    <property type="project" value="UniProtKB-KW"/>
</dbReference>
<dbReference type="EMBL" id="MNYX01000054">
    <property type="protein sequence ID" value="OIP65228.1"/>
    <property type="molecule type" value="Genomic_DNA"/>
</dbReference>
<dbReference type="PANTHER" id="PTHR20842:SF0">
    <property type="entry name" value="ALPHA-ASPARTYL DIPEPTIDASE"/>
    <property type="match status" value="1"/>
</dbReference>
<comment type="similarity">
    <text evidence="1">Belongs to the peptidase S51 family.</text>
</comment>
<reference evidence="5 6" key="1">
    <citation type="journal article" date="2016" name="Environ. Microbiol.">
        <title>Genomic resolution of a cold subsurface aquifer community provides metabolic insights for novel microbes adapted to high CO concentrations.</title>
        <authorList>
            <person name="Probst A.J."/>
            <person name="Castelle C.J."/>
            <person name="Singh A."/>
            <person name="Brown C.T."/>
            <person name="Anantharaman K."/>
            <person name="Sharon I."/>
            <person name="Hug L.A."/>
            <person name="Burstein D."/>
            <person name="Emerson J.B."/>
            <person name="Thomas B.C."/>
            <person name="Banfield J.F."/>
        </authorList>
    </citation>
    <scope>NUCLEOTIDE SEQUENCE [LARGE SCALE GENOMIC DNA]</scope>
    <source>
        <strain evidence="5">CG2_30_43_9</strain>
    </source>
</reference>
<dbReference type="Proteomes" id="UP000182059">
    <property type="component" value="Unassembled WGS sequence"/>
</dbReference>
<accession>A0A1J5FYP5</accession>
<dbReference type="GO" id="GO:0006508">
    <property type="term" value="P:proteolysis"/>
    <property type="evidence" value="ECO:0007669"/>
    <property type="project" value="UniProtKB-KW"/>
</dbReference>
<dbReference type="InterPro" id="IPR005320">
    <property type="entry name" value="Peptidase_S51"/>
</dbReference>
<evidence type="ECO:0000313" key="5">
    <source>
        <dbReference type="EMBL" id="OIP65228.1"/>
    </source>
</evidence>
<evidence type="ECO:0000256" key="3">
    <source>
        <dbReference type="ARBA" id="ARBA00022801"/>
    </source>
</evidence>
<keyword evidence="4" id="KW-0720">Serine protease</keyword>
<protein>
    <recommendedName>
        <fullName evidence="7">Peptidase S51</fullName>
    </recommendedName>
</protein>
<dbReference type="AlphaFoldDB" id="A0A1J5FYP5"/>
<dbReference type="Pfam" id="PF03575">
    <property type="entry name" value="Peptidase_S51"/>
    <property type="match status" value="1"/>
</dbReference>
<comment type="caution">
    <text evidence="5">The sequence shown here is derived from an EMBL/GenBank/DDBJ whole genome shotgun (WGS) entry which is preliminary data.</text>
</comment>
<dbReference type="InterPro" id="IPR029062">
    <property type="entry name" value="Class_I_gatase-like"/>
</dbReference>
<sequence>MKLLLTSNGFTDSSIEQAFLEMTNNRTDLKVAIIPTASDPIEWVPEKEGSKEYVPRLIPERKEKNAGWLNNYKGEWEEKGFDVVIADLKEEPEKIKEKLESVDVIDVTGGDVNYLLDWAKKSKLDTYLKDLLGRGVVYVGTSAGSGLLVPDIGLTWWETDMSMDHVGFGIVDFIVIPHQKESDERTNVENLTKRKKHLQSVINFPWKVYLLQDGQAIKVIGDNIEHIGSGAKKFI</sequence>
<dbReference type="PANTHER" id="PTHR20842">
    <property type="entry name" value="PROTEASE S51 ALPHA-ASPARTYL DIPEPTIDASE"/>
    <property type="match status" value="1"/>
</dbReference>
<evidence type="ECO:0008006" key="7">
    <source>
        <dbReference type="Google" id="ProtNLM"/>
    </source>
</evidence>
<keyword evidence="3" id="KW-0378">Hydrolase</keyword>
<name>A0A1J5FYP5_9BACT</name>
<dbReference type="SUPFAM" id="SSF52317">
    <property type="entry name" value="Class I glutamine amidotransferase-like"/>
    <property type="match status" value="1"/>
</dbReference>
<keyword evidence="2" id="KW-0645">Protease</keyword>